<proteinExistence type="predicted"/>
<dbReference type="EMBL" id="JAHRIQ010059170">
    <property type="protein sequence ID" value="MEQ2240415.1"/>
    <property type="molecule type" value="Genomic_DNA"/>
</dbReference>
<name>A0ABV0U5I6_9TELE</name>
<comment type="caution">
    <text evidence="1">The sequence shown here is derived from an EMBL/GenBank/DDBJ whole genome shotgun (WGS) entry which is preliminary data.</text>
</comment>
<accession>A0ABV0U5I6</accession>
<gene>
    <name evidence="1" type="ORF">ILYODFUR_014641</name>
</gene>
<organism evidence="1 2">
    <name type="scientific">Ilyodon furcidens</name>
    <name type="common">goldbreast splitfin</name>
    <dbReference type="NCBI Taxonomy" id="33524"/>
    <lineage>
        <taxon>Eukaryota</taxon>
        <taxon>Metazoa</taxon>
        <taxon>Chordata</taxon>
        <taxon>Craniata</taxon>
        <taxon>Vertebrata</taxon>
        <taxon>Euteleostomi</taxon>
        <taxon>Actinopterygii</taxon>
        <taxon>Neopterygii</taxon>
        <taxon>Teleostei</taxon>
        <taxon>Neoteleostei</taxon>
        <taxon>Acanthomorphata</taxon>
        <taxon>Ovalentaria</taxon>
        <taxon>Atherinomorphae</taxon>
        <taxon>Cyprinodontiformes</taxon>
        <taxon>Goodeidae</taxon>
        <taxon>Ilyodon</taxon>
    </lineage>
</organism>
<reference evidence="1 2" key="1">
    <citation type="submission" date="2021-06" db="EMBL/GenBank/DDBJ databases">
        <authorList>
            <person name="Palmer J.M."/>
        </authorList>
    </citation>
    <scope>NUCLEOTIDE SEQUENCE [LARGE SCALE GENOMIC DNA]</scope>
    <source>
        <strain evidence="2">if_2019</strain>
        <tissue evidence="1">Muscle</tissue>
    </source>
</reference>
<protein>
    <recommendedName>
        <fullName evidence="3">Secreted protein</fullName>
    </recommendedName>
</protein>
<evidence type="ECO:0000313" key="1">
    <source>
        <dbReference type="EMBL" id="MEQ2240415.1"/>
    </source>
</evidence>
<evidence type="ECO:0008006" key="3">
    <source>
        <dbReference type="Google" id="ProtNLM"/>
    </source>
</evidence>
<evidence type="ECO:0000313" key="2">
    <source>
        <dbReference type="Proteomes" id="UP001482620"/>
    </source>
</evidence>
<dbReference type="Proteomes" id="UP001482620">
    <property type="component" value="Unassembled WGS sequence"/>
</dbReference>
<sequence length="90" mass="9981">MSQWLVLRYMCFAMAILKGRLKNSVPTVHGKSANDRNGQDEWLYCYASAGSHFHVYEVLATGALPDTANLHKNDRALKQLSLKGAQNTGT</sequence>
<keyword evidence="2" id="KW-1185">Reference proteome</keyword>